<evidence type="ECO:0000313" key="2">
    <source>
        <dbReference type="Proteomes" id="UP000548673"/>
    </source>
</evidence>
<comment type="caution">
    <text evidence="1">The sequence shown here is derived from an EMBL/GenBank/DDBJ whole genome shotgun (WGS) entry which is preliminary data.</text>
</comment>
<dbReference type="Proteomes" id="UP000548673">
    <property type="component" value="Unassembled WGS sequence"/>
</dbReference>
<protein>
    <submittedName>
        <fullName evidence="1">Uncharacterized protein</fullName>
    </submittedName>
</protein>
<evidence type="ECO:0000313" key="1">
    <source>
        <dbReference type="EMBL" id="NYV43127.1"/>
    </source>
</evidence>
<dbReference type="EMBL" id="JABTXY010000024">
    <property type="protein sequence ID" value="NYV43127.1"/>
    <property type="molecule type" value="Genomic_DNA"/>
</dbReference>
<dbReference type="AlphaFoldDB" id="A0A6L3PV21"/>
<proteinExistence type="predicted"/>
<organism evidence="1 2">
    <name type="scientific">Cronobacter sakazakii</name>
    <name type="common">Enterobacter sakazakii</name>
    <dbReference type="NCBI Taxonomy" id="28141"/>
    <lineage>
        <taxon>Bacteria</taxon>
        <taxon>Pseudomonadati</taxon>
        <taxon>Pseudomonadota</taxon>
        <taxon>Gammaproteobacteria</taxon>
        <taxon>Enterobacterales</taxon>
        <taxon>Enterobacteriaceae</taxon>
        <taxon>Cronobacter</taxon>
    </lineage>
</organism>
<dbReference type="GeneID" id="56730537"/>
<dbReference type="RefSeq" id="WP_012124681.1">
    <property type="nucleotide sequence ID" value="NZ_CABMLV010000001.1"/>
</dbReference>
<reference evidence="1 2" key="1">
    <citation type="submission" date="2020-05" db="EMBL/GenBank/DDBJ databases">
        <title>The draft genome of Cronobacter sakazakii strain 145005.</title>
        <authorList>
            <person name="Yang J."/>
            <person name="Liu L."/>
            <person name="Feng Y."/>
            <person name="Zong Z."/>
        </authorList>
    </citation>
    <scope>NUCLEOTIDE SEQUENCE [LARGE SCALE GENOMIC DNA]</scope>
    <source>
        <strain evidence="1 2">145005</strain>
    </source>
</reference>
<accession>A0A6L3PV21</accession>
<name>A0A6L3PV21_CROSK</name>
<sequence length="109" mass="12368">MNIAEIVENRGSFSGEEFTICDPKRNKASAAARQAKRATKQTGTAVLTRPPCAVWFTGRHMKILWRSARYGLRFSPDDDVAYLSVLLILFCYQVIKIKQLTLSRLPLCF</sequence>
<gene>
    <name evidence="1" type="ORF">HRR37_12260</name>
</gene>